<evidence type="ECO:0000313" key="2">
    <source>
        <dbReference type="EMBL" id="MCP2169640.1"/>
    </source>
</evidence>
<dbReference type="Gene3D" id="3.40.630.30">
    <property type="match status" value="1"/>
</dbReference>
<sequence length="129" mass="14322">MLRLRVAVFVVEQSCPYQELDGRDLEPGTRHFWLEAEDTDGPVAYLRLMVEADGTFRIGRVCTARIARGRGFSRRLAEAALAEVGDAACVLDAQTYVADFYASLGFQVEGGEFVEDGIPHVRMRRPGRG</sequence>
<gene>
    <name evidence="2" type="ORF">LX83_006526</name>
</gene>
<dbReference type="InterPro" id="IPR016181">
    <property type="entry name" value="Acyl_CoA_acyltransferase"/>
</dbReference>
<accession>A0AAE3KJH6</accession>
<dbReference type="RefSeq" id="WP_253778811.1">
    <property type="nucleotide sequence ID" value="NZ_JAMTCK010000019.1"/>
</dbReference>
<name>A0AAE3KJH6_9PSEU</name>
<dbReference type="Proteomes" id="UP001206128">
    <property type="component" value="Unassembled WGS sequence"/>
</dbReference>
<dbReference type="GO" id="GO:0016747">
    <property type="term" value="F:acyltransferase activity, transferring groups other than amino-acyl groups"/>
    <property type="evidence" value="ECO:0007669"/>
    <property type="project" value="InterPro"/>
</dbReference>
<comment type="caution">
    <text evidence="2">The sequence shown here is derived from an EMBL/GenBank/DDBJ whole genome shotgun (WGS) entry which is preliminary data.</text>
</comment>
<organism evidence="2 3">
    <name type="scientific">Goodfellowiella coeruleoviolacea</name>
    <dbReference type="NCBI Taxonomy" id="334858"/>
    <lineage>
        <taxon>Bacteria</taxon>
        <taxon>Bacillati</taxon>
        <taxon>Actinomycetota</taxon>
        <taxon>Actinomycetes</taxon>
        <taxon>Pseudonocardiales</taxon>
        <taxon>Pseudonocardiaceae</taxon>
        <taxon>Goodfellowiella</taxon>
    </lineage>
</organism>
<dbReference type="InterPro" id="IPR000182">
    <property type="entry name" value="GNAT_dom"/>
</dbReference>
<dbReference type="PROSITE" id="PS51186">
    <property type="entry name" value="GNAT"/>
    <property type="match status" value="1"/>
</dbReference>
<evidence type="ECO:0000259" key="1">
    <source>
        <dbReference type="PROSITE" id="PS51186"/>
    </source>
</evidence>
<dbReference type="AlphaFoldDB" id="A0AAE3KJH6"/>
<protein>
    <submittedName>
        <fullName evidence="2">ElaA protein</fullName>
    </submittedName>
</protein>
<dbReference type="Pfam" id="PF13673">
    <property type="entry name" value="Acetyltransf_10"/>
    <property type="match status" value="1"/>
</dbReference>
<feature type="domain" description="N-acetyltransferase" evidence="1">
    <location>
        <begin position="1"/>
        <end position="128"/>
    </location>
</feature>
<dbReference type="SUPFAM" id="SSF55729">
    <property type="entry name" value="Acyl-CoA N-acyltransferases (Nat)"/>
    <property type="match status" value="1"/>
</dbReference>
<dbReference type="EMBL" id="JAMTCK010000019">
    <property type="protein sequence ID" value="MCP2169640.1"/>
    <property type="molecule type" value="Genomic_DNA"/>
</dbReference>
<evidence type="ECO:0000313" key="3">
    <source>
        <dbReference type="Proteomes" id="UP001206128"/>
    </source>
</evidence>
<proteinExistence type="predicted"/>
<keyword evidence="3" id="KW-1185">Reference proteome</keyword>
<reference evidence="2" key="1">
    <citation type="submission" date="2022-06" db="EMBL/GenBank/DDBJ databases">
        <title>Genomic Encyclopedia of Archaeal and Bacterial Type Strains, Phase II (KMG-II): from individual species to whole genera.</title>
        <authorList>
            <person name="Goeker M."/>
        </authorList>
    </citation>
    <scope>NUCLEOTIDE SEQUENCE</scope>
    <source>
        <strain evidence="2">DSM 43935</strain>
    </source>
</reference>